<comment type="caution">
    <text evidence="1">The sequence shown here is derived from an EMBL/GenBank/DDBJ whole genome shotgun (WGS) entry which is preliminary data.</text>
</comment>
<reference evidence="1 2" key="1">
    <citation type="submission" date="2018-06" db="EMBL/GenBank/DDBJ databases">
        <title>Comparative genomics reveals the genomic features of Rhizophagus irregularis, R. cerebriforme, R. diaphanum and Gigaspora rosea, and their symbiotic lifestyle signature.</title>
        <authorList>
            <person name="Morin E."/>
            <person name="San Clemente H."/>
            <person name="Chen E.C.H."/>
            <person name="De La Providencia I."/>
            <person name="Hainaut M."/>
            <person name="Kuo A."/>
            <person name="Kohler A."/>
            <person name="Murat C."/>
            <person name="Tang N."/>
            <person name="Roy S."/>
            <person name="Loubradou J."/>
            <person name="Henrissat B."/>
            <person name="Grigoriev I.V."/>
            <person name="Corradi N."/>
            <person name="Roux C."/>
            <person name="Martin F.M."/>
        </authorList>
    </citation>
    <scope>NUCLEOTIDE SEQUENCE [LARGE SCALE GENOMIC DNA]</scope>
    <source>
        <strain evidence="1 2">DAOM 194757</strain>
    </source>
</reference>
<dbReference type="AlphaFoldDB" id="A0A397VJ71"/>
<evidence type="ECO:0000313" key="2">
    <source>
        <dbReference type="Proteomes" id="UP000266673"/>
    </source>
</evidence>
<dbReference type="EMBL" id="QKWP01000306">
    <property type="protein sequence ID" value="RIB22504.1"/>
    <property type="molecule type" value="Genomic_DNA"/>
</dbReference>
<dbReference type="Proteomes" id="UP000266673">
    <property type="component" value="Unassembled WGS sequence"/>
</dbReference>
<keyword evidence="2" id="KW-1185">Reference proteome</keyword>
<gene>
    <name evidence="1" type="ORF">C2G38_2173817</name>
</gene>
<evidence type="ECO:0000313" key="1">
    <source>
        <dbReference type="EMBL" id="RIB22504.1"/>
    </source>
</evidence>
<name>A0A397VJ71_9GLOM</name>
<accession>A0A397VJ71</accession>
<organism evidence="1 2">
    <name type="scientific">Gigaspora rosea</name>
    <dbReference type="NCBI Taxonomy" id="44941"/>
    <lineage>
        <taxon>Eukaryota</taxon>
        <taxon>Fungi</taxon>
        <taxon>Fungi incertae sedis</taxon>
        <taxon>Mucoromycota</taxon>
        <taxon>Glomeromycotina</taxon>
        <taxon>Glomeromycetes</taxon>
        <taxon>Diversisporales</taxon>
        <taxon>Gigasporaceae</taxon>
        <taxon>Gigaspora</taxon>
    </lineage>
</organism>
<dbReference type="OrthoDB" id="2409008at2759"/>
<sequence>MLKKLNLPLASNSSITSDNIELYDRDNTSDIIELDDIKDYILTEVEACENSKIGMELDLNINISNEKFNEALFKKIFIAIQTADGYK</sequence>
<protein>
    <submittedName>
        <fullName evidence="1">Uncharacterized protein</fullName>
    </submittedName>
</protein>
<proteinExistence type="predicted"/>